<evidence type="ECO:0000313" key="2">
    <source>
        <dbReference type="EMBL" id="JAA91938.1"/>
    </source>
</evidence>
<organism evidence="2">
    <name type="scientific">Pararge aegeria</name>
    <name type="common">speckled wood butterfly</name>
    <dbReference type="NCBI Taxonomy" id="116150"/>
    <lineage>
        <taxon>Eukaryota</taxon>
        <taxon>Metazoa</taxon>
        <taxon>Ecdysozoa</taxon>
        <taxon>Arthropoda</taxon>
        <taxon>Hexapoda</taxon>
        <taxon>Insecta</taxon>
        <taxon>Pterygota</taxon>
        <taxon>Neoptera</taxon>
        <taxon>Endopterygota</taxon>
        <taxon>Lepidoptera</taxon>
        <taxon>Glossata</taxon>
        <taxon>Ditrysia</taxon>
        <taxon>Papilionoidea</taxon>
        <taxon>Nymphalidae</taxon>
        <taxon>Satyrinae</taxon>
        <taxon>Satyrini</taxon>
        <taxon>Parargina</taxon>
        <taxon>Pararge</taxon>
    </lineage>
</organism>
<proteinExistence type="predicted"/>
<name>S4PNV7_9NEOP</name>
<feature type="non-terminal residue" evidence="2">
    <location>
        <position position="70"/>
    </location>
</feature>
<feature type="non-terminal residue" evidence="2">
    <location>
        <position position="1"/>
    </location>
</feature>
<dbReference type="AlphaFoldDB" id="S4PNV7"/>
<evidence type="ECO:0000256" key="1">
    <source>
        <dbReference type="SAM" id="Phobius"/>
    </source>
</evidence>
<accession>S4PNV7</accession>
<reference evidence="2" key="1">
    <citation type="journal article" date="2013" name="BMC Genomics">
        <title>Unscrambling butterfly oogenesis.</title>
        <authorList>
            <person name="Carter J.M."/>
            <person name="Baker S.C."/>
            <person name="Pink R."/>
            <person name="Carter D.R."/>
            <person name="Collins A."/>
            <person name="Tomlin J."/>
            <person name="Gibbs M."/>
            <person name="Breuker C.J."/>
        </authorList>
    </citation>
    <scope>NUCLEOTIDE SEQUENCE</scope>
    <source>
        <tissue evidence="2">Ovary</tissue>
    </source>
</reference>
<keyword evidence="1" id="KW-0812">Transmembrane</keyword>
<feature type="transmembrane region" description="Helical" evidence="1">
    <location>
        <begin position="46"/>
        <end position="69"/>
    </location>
</feature>
<keyword evidence="1" id="KW-0472">Membrane</keyword>
<sequence length="70" mass="8276">IPATRQGLYDSVPKSDGCIIGCGRIIWMQCRHSTILDRIQNKFRRFLKCTAFIQNTLCWIPLCLSWTWWD</sequence>
<keyword evidence="1" id="KW-1133">Transmembrane helix</keyword>
<protein>
    <submittedName>
        <fullName evidence="2">Uncharacterized protein</fullName>
    </submittedName>
</protein>
<dbReference type="EMBL" id="GAIX01000622">
    <property type="protein sequence ID" value="JAA91938.1"/>
    <property type="molecule type" value="Transcribed_RNA"/>
</dbReference>
<reference evidence="2" key="2">
    <citation type="submission" date="2013-05" db="EMBL/GenBank/DDBJ databases">
        <authorList>
            <person name="Carter J.-M."/>
            <person name="Baker S.C."/>
            <person name="Pink R."/>
            <person name="Carter D.R.F."/>
            <person name="Collins A."/>
            <person name="Tomlin J."/>
            <person name="Gibbs M."/>
            <person name="Breuker C.J."/>
        </authorList>
    </citation>
    <scope>NUCLEOTIDE SEQUENCE</scope>
    <source>
        <tissue evidence="2">Ovary</tissue>
    </source>
</reference>